<evidence type="ECO:0000313" key="3">
    <source>
        <dbReference type="Proteomes" id="UP000031656"/>
    </source>
</evidence>
<dbReference type="AlphaFoldDB" id="A0A067Z7B5"/>
<dbReference type="NCBIfam" id="TIGR03165">
    <property type="entry name" value="F1F0_chp_2"/>
    <property type="match status" value="1"/>
</dbReference>
<feature type="transmembrane region" description="Helical" evidence="1">
    <location>
        <begin position="68"/>
        <end position="87"/>
    </location>
</feature>
<protein>
    <submittedName>
        <fullName evidence="2">Putative ATP synthase subunit</fullName>
    </submittedName>
</protein>
<dbReference type="HOGENOM" id="CLU_2246150_0_0_5"/>
<feature type="transmembrane region" description="Helical" evidence="1">
    <location>
        <begin position="6"/>
        <end position="29"/>
    </location>
</feature>
<keyword evidence="1" id="KW-0472">Membrane</keyword>
<keyword evidence="1" id="KW-1133">Transmembrane helix</keyword>
<accession>A0A067Z7B5</accession>
<reference evidence="2 3" key="1">
    <citation type="journal article" date="2015" name="Appl. Microbiol. Biotechnol.">
        <title>The consequence of an additional NADH dehydrogenase paralog on the growth of Gluconobacter oxydans DSM3504.</title>
        <authorList>
            <person name="Kostner D."/>
            <person name="Luchterhand B."/>
            <person name="Junker A."/>
            <person name="Volland S."/>
            <person name="Daniel R."/>
            <person name="Buchs J."/>
            <person name="Liebl W."/>
            <person name="Ehrenreich A."/>
        </authorList>
    </citation>
    <scope>NUCLEOTIDE SEQUENCE [LARGE SCALE GENOMIC DNA]</scope>
    <source>
        <strain evidence="2">DSM 3504</strain>
    </source>
</reference>
<feature type="transmembrane region" description="Helical" evidence="1">
    <location>
        <begin position="41"/>
        <end position="62"/>
    </location>
</feature>
<dbReference type="Proteomes" id="UP000031656">
    <property type="component" value="Chromosome"/>
</dbReference>
<sequence>MPEKEILTSLGWLLVGLLAGSVHVAALWVNVQFLMTPSRRPVAIAMLLGRFLLLGGLLYLAARSGTAAFLWATCGVLVARPLVLRIMKARIGPGVRIGEEGPLR</sequence>
<dbReference type="KEGG" id="goy:GLS_c22860"/>
<dbReference type="EMBL" id="CP004373">
    <property type="protein sequence ID" value="AHK72157.1"/>
    <property type="molecule type" value="Genomic_DNA"/>
</dbReference>
<proteinExistence type="predicted"/>
<gene>
    <name evidence="2" type="ORF">GLS_c22860</name>
</gene>
<evidence type="ECO:0000256" key="1">
    <source>
        <dbReference type="SAM" id="Phobius"/>
    </source>
</evidence>
<evidence type="ECO:0000313" key="2">
    <source>
        <dbReference type="EMBL" id="AHK72157.1"/>
    </source>
</evidence>
<dbReference type="InterPro" id="IPR017581">
    <property type="entry name" value="AtpR-like"/>
</dbReference>
<keyword evidence="1" id="KW-0812">Transmembrane</keyword>
<dbReference type="GeneID" id="56906512"/>
<dbReference type="RefSeq" id="WP_041112335.1">
    <property type="nucleotide sequence ID" value="NZ_CP004373.1"/>
</dbReference>
<dbReference type="Pfam" id="PF12966">
    <property type="entry name" value="AtpR"/>
    <property type="match status" value="1"/>
</dbReference>
<name>A0A067Z7B5_GLUOY</name>
<organism evidence="2 3">
    <name type="scientific">Gluconobacter oxydans DSM 3504</name>
    <dbReference type="NCBI Taxonomy" id="1288313"/>
    <lineage>
        <taxon>Bacteria</taxon>
        <taxon>Pseudomonadati</taxon>
        <taxon>Pseudomonadota</taxon>
        <taxon>Alphaproteobacteria</taxon>
        <taxon>Acetobacterales</taxon>
        <taxon>Acetobacteraceae</taxon>
        <taxon>Gluconobacter</taxon>
    </lineage>
</organism>